<dbReference type="Gene3D" id="3.30.230.30">
    <property type="entry name" value="Impact, N-terminal domain"/>
    <property type="match status" value="1"/>
</dbReference>
<dbReference type="Proteomes" id="UP000028582">
    <property type="component" value="Unassembled WGS sequence"/>
</dbReference>
<evidence type="ECO:0000313" key="4">
    <source>
        <dbReference type="EMBL" id="ETO64390.1"/>
    </source>
</evidence>
<dbReference type="InterPro" id="IPR036956">
    <property type="entry name" value="Impact_N_sf"/>
</dbReference>
<dbReference type="InterPro" id="IPR023582">
    <property type="entry name" value="Impact"/>
</dbReference>
<evidence type="ECO:0000313" key="5">
    <source>
        <dbReference type="Proteomes" id="UP000028582"/>
    </source>
</evidence>
<feature type="domain" description="Impact N-terminal" evidence="2">
    <location>
        <begin position="47"/>
        <end position="155"/>
    </location>
</feature>
<comment type="caution">
    <text evidence="4">The sequence shown here is derived from an EMBL/GenBank/DDBJ whole genome shotgun (WGS) entry which is preliminary data.</text>
</comment>
<name>A0A080ZCM9_PHYNI</name>
<dbReference type="OrthoDB" id="10262814at2759"/>
<dbReference type="EMBL" id="ANJA01003274">
    <property type="protein sequence ID" value="ETO64390.1"/>
    <property type="molecule type" value="Genomic_DNA"/>
</dbReference>
<dbReference type="Gene3D" id="3.30.70.240">
    <property type="match status" value="1"/>
</dbReference>
<comment type="similarity">
    <text evidence="1">Belongs to the IMPACT family.</text>
</comment>
<gene>
    <name evidence="4" type="ORF">F444_18063</name>
</gene>
<dbReference type="SUPFAM" id="SSF54980">
    <property type="entry name" value="EF-G C-terminal domain-like"/>
    <property type="match status" value="1"/>
</dbReference>
<dbReference type="AlphaFoldDB" id="A0A080ZCM9"/>
<reference evidence="4 5" key="1">
    <citation type="submission" date="2013-11" db="EMBL/GenBank/DDBJ databases">
        <title>The Genome Sequence of Phytophthora parasitica P1976.</title>
        <authorList>
            <consortium name="The Broad Institute Genomics Platform"/>
            <person name="Russ C."/>
            <person name="Tyler B."/>
            <person name="Panabieres F."/>
            <person name="Shan W."/>
            <person name="Tripathy S."/>
            <person name="Grunwald N."/>
            <person name="Machado M."/>
            <person name="Johnson C.S."/>
            <person name="Walker B."/>
            <person name="Young S."/>
            <person name="Zeng Q."/>
            <person name="Gargeya S."/>
            <person name="Fitzgerald M."/>
            <person name="Haas B."/>
            <person name="Abouelleil A."/>
            <person name="Allen A.W."/>
            <person name="Alvarado L."/>
            <person name="Arachchi H.M."/>
            <person name="Berlin A.M."/>
            <person name="Chapman S.B."/>
            <person name="Gainer-Dewar J."/>
            <person name="Goldberg J."/>
            <person name="Griggs A."/>
            <person name="Gujja S."/>
            <person name="Hansen M."/>
            <person name="Howarth C."/>
            <person name="Imamovic A."/>
            <person name="Ireland A."/>
            <person name="Larimer J."/>
            <person name="McCowan C."/>
            <person name="Murphy C."/>
            <person name="Pearson M."/>
            <person name="Poon T.W."/>
            <person name="Priest M."/>
            <person name="Roberts A."/>
            <person name="Saif S."/>
            <person name="Shea T."/>
            <person name="Sisk P."/>
            <person name="Sykes S."/>
            <person name="Wortman J."/>
            <person name="Nusbaum C."/>
            <person name="Birren B."/>
        </authorList>
    </citation>
    <scope>NUCLEOTIDE SEQUENCE [LARGE SCALE GENOMIC DNA]</scope>
    <source>
        <strain evidence="4 5">P1976</strain>
    </source>
</reference>
<dbReference type="InterPro" id="IPR035647">
    <property type="entry name" value="EFG_III/V"/>
</dbReference>
<proteinExistence type="inferred from homology"/>
<accession>A0A080ZCM9</accession>
<dbReference type="InterPro" id="IPR001498">
    <property type="entry name" value="Impact_N"/>
</dbReference>
<organism evidence="4 5">
    <name type="scientific">Phytophthora nicotianae P1976</name>
    <dbReference type="NCBI Taxonomy" id="1317066"/>
    <lineage>
        <taxon>Eukaryota</taxon>
        <taxon>Sar</taxon>
        <taxon>Stramenopiles</taxon>
        <taxon>Oomycota</taxon>
        <taxon>Peronosporomycetes</taxon>
        <taxon>Peronosporales</taxon>
        <taxon>Peronosporaceae</taxon>
        <taxon>Phytophthora</taxon>
    </lineage>
</organism>
<dbReference type="PANTHER" id="PTHR16301:SF20">
    <property type="entry name" value="IMPACT FAMILY MEMBER YIGZ"/>
    <property type="match status" value="1"/>
</dbReference>
<dbReference type="GO" id="GO:0005737">
    <property type="term" value="C:cytoplasm"/>
    <property type="evidence" value="ECO:0007669"/>
    <property type="project" value="TreeGrafter"/>
</dbReference>
<protein>
    <recommendedName>
        <fullName evidence="6">Impact N-terminal domain-containing protein</fullName>
    </recommendedName>
</protein>
<dbReference type="InterPro" id="IPR015269">
    <property type="entry name" value="UPF0029_Impact_C"/>
</dbReference>
<sequence>MCKRAKVALITASKVAAIVHVIFAKATEMAARKTIRCAVQHEIAKRKGSRFISAAWPLSGGGDAASVLVKQYIETQRGKFPAANHHCYAYTTMDGRKLCSDDGEPHGTAGRPILASLQRAQLVDVCLVVTRIFGGVKLGPGGLIRAYGAAAQEVIEQAEIVQKVPTKLLYVKTNFSYVDVVKRACDHFTAELVSQEYAEDATFTVSVPVLKSDEFIGFIQTKSSGQVEVEEL</sequence>
<evidence type="ECO:0000259" key="3">
    <source>
        <dbReference type="Pfam" id="PF09186"/>
    </source>
</evidence>
<dbReference type="Pfam" id="PF01205">
    <property type="entry name" value="Impact_N"/>
    <property type="match status" value="1"/>
</dbReference>
<dbReference type="Pfam" id="PF09186">
    <property type="entry name" value="DUF1949"/>
    <property type="match status" value="1"/>
</dbReference>
<dbReference type="GO" id="GO:0006446">
    <property type="term" value="P:regulation of translational initiation"/>
    <property type="evidence" value="ECO:0007669"/>
    <property type="project" value="TreeGrafter"/>
</dbReference>
<feature type="domain" description="UPF0029" evidence="3">
    <location>
        <begin position="178"/>
        <end position="226"/>
    </location>
</feature>
<evidence type="ECO:0000256" key="1">
    <source>
        <dbReference type="ARBA" id="ARBA00007665"/>
    </source>
</evidence>
<evidence type="ECO:0008006" key="6">
    <source>
        <dbReference type="Google" id="ProtNLM"/>
    </source>
</evidence>
<evidence type="ECO:0000259" key="2">
    <source>
        <dbReference type="Pfam" id="PF01205"/>
    </source>
</evidence>
<dbReference type="InterPro" id="IPR020568">
    <property type="entry name" value="Ribosomal_Su5_D2-typ_SF"/>
</dbReference>
<dbReference type="PANTHER" id="PTHR16301">
    <property type="entry name" value="IMPACT-RELATED"/>
    <property type="match status" value="1"/>
</dbReference>
<dbReference type="SUPFAM" id="SSF54211">
    <property type="entry name" value="Ribosomal protein S5 domain 2-like"/>
    <property type="match status" value="1"/>
</dbReference>